<reference evidence="1" key="1">
    <citation type="submission" date="2014-11" db="EMBL/GenBank/DDBJ databases">
        <authorList>
            <person name="Amaro Gonzalez C."/>
        </authorList>
    </citation>
    <scope>NUCLEOTIDE SEQUENCE</scope>
</reference>
<protein>
    <submittedName>
        <fullName evidence="1">Uncharacterized protein</fullName>
    </submittedName>
</protein>
<dbReference type="EMBL" id="GBXM01005004">
    <property type="protein sequence ID" value="JAI03574.1"/>
    <property type="molecule type" value="Transcribed_RNA"/>
</dbReference>
<organism evidence="1">
    <name type="scientific">Anguilla anguilla</name>
    <name type="common">European freshwater eel</name>
    <name type="synonym">Muraena anguilla</name>
    <dbReference type="NCBI Taxonomy" id="7936"/>
    <lineage>
        <taxon>Eukaryota</taxon>
        <taxon>Metazoa</taxon>
        <taxon>Chordata</taxon>
        <taxon>Craniata</taxon>
        <taxon>Vertebrata</taxon>
        <taxon>Euteleostomi</taxon>
        <taxon>Actinopterygii</taxon>
        <taxon>Neopterygii</taxon>
        <taxon>Teleostei</taxon>
        <taxon>Anguilliformes</taxon>
        <taxon>Anguillidae</taxon>
        <taxon>Anguilla</taxon>
    </lineage>
</organism>
<proteinExistence type="predicted"/>
<sequence>MWQQVRIWTLLLLLFYFYFF</sequence>
<dbReference type="AlphaFoldDB" id="A0A0E9XPE1"/>
<accession>A0A0E9XPE1</accession>
<evidence type="ECO:0000313" key="1">
    <source>
        <dbReference type="EMBL" id="JAI03574.1"/>
    </source>
</evidence>
<name>A0A0E9XPE1_ANGAN</name>
<reference evidence="1" key="2">
    <citation type="journal article" date="2015" name="Fish Shellfish Immunol.">
        <title>Early steps in the European eel (Anguilla anguilla)-Vibrio vulnificus interaction in the gills: Role of the RtxA13 toxin.</title>
        <authorList>
            <person name="Callol A."/>
            <person name="Pajuelo D."/>
            <person name="Ebbesson L."/>
            <person name="Teles M."/>
            <person name="MacKenzie S."/>
            <person name="Amaro C."/>
        </authorList>
    </citation>
    <scope>NUCLEOTIDE SEQUENCE</scope>
</reference>